<keyword evidence="6" id="KW-0808">Transferase</keyword>
<dbReference type="GO" id="GO:0007234">
    <property type="term" value="P:osmosensory signaling via phosphorelay pathway"/>
    <property type="evidence" value="ECO:0007669"/>
    <property type="project" value="TreeGrafter"/>
</dbReference>
<dbReference type="SMART" id="SM00304">
    <property type="entry name" value="HAMP"/>
    <property type="match status" value="1"/>
</dbReference>
<protein>
    <recommendedName>
        <fullName evidence="3">histidine kinase</fullName>
        <ecNumber evidence="3">2.7.13.3</ecNumber>
    </recommendedName>
</protein>
<keyword evidence="11 14" id="KW-1133">Transmembrane helix</keyword>
<evidence type="ECO:0000259" key="17">
    <source>
        <dbReference type="PROSITE" id="PS50885"/>
    </source>
</evidence>
<dbReference type="InterPro" id="IPR000014">
    <property type="entry name" value="PAS"/>
</dbReference>
<evidence type="ECO:0000256" key="12">
    <source>
        <dbReference type="ARBA" id="ARBA00023012"/>
    </source>
</evidence>
<keyword evidence="12" id="KW-0902">Two-component regulatory system</keyword>
<proteinExistence type="predicted"/>
<dbReference type="STRING" id="1048260.LFML04_0057"/>
<keyword evidence="13 14" id="KW-0472">Membrane</keyword>
<dbReference type="InterPro" id="IPR036097">
    <property type="entry name" value="HisK_dim/P_sf"/>
</dbReference>
<dbReference type="InterPro" id="IPR017232">
    <property type="entry name" value="NtrY"/>
</dbReference>
<dbReference type="KEGG" id="lfi:LFML04_0057"/>
<dbReference type="PRINTS" id="PR00344">
    <property type="entry name" value="BCTRLSENSOR"/>
</dbReference>
<dbReference type="RefSeq" id="WP_014959835.1">
    <property type="nucleotide sequence ID" value="NC_018649.1"/>
</dbReference>
<comment type="subcellular location">
    <subcellularLocation>
        <location evidence="2">Cell membrane</location>
        <topology evidence="2">Multi-pass membrane protein</topology>
    </subcellularLocation>
</comment>
<dbReference type="PROSITE" id="PS50112">
    <property type="entry name" value="PAS"/>
    <property type="match status" value="1"/>
</dbReference>
<feature type="transmembrane region" description="Helical" evidence="14">
    <location>
        <begin position="18"/>
        <end position="36"/>
    </location>
</feature>
<dbReference type="CDD" id="cd00082">
    <property type="entry name" value="HisKA"/>
    <property type="match status" value="1"/>
</dbReference>
<dbReference type="InterPro" id="IPR050351">
    <property type="entry name" value="BphY/WalK/GraS-like"/>
</dbReference>
<dbReference type="InterPro" id="IPR035965">
    <property type="entry name" value="PAS-like_dom_sf"/>
</dbReference>
<keyword evidence="4" id="KW-1003">Cell membrane</keyword>
<dbReference type="Pfam" id="PF00512">
    <property type="entry name" value="HisKA"/>
    <property type="match status" value="1"/>
</dbReference>
<dbReference type="SUPFAM" id="SSF55874">
    <property type="entry name" value="ATPase domain of HSP90 chaperone/DNA topoisomerase II/histidine kinase"/>
    <property type="match status" value="1"/>
</dbReference>
<evidence type="ECO:0000256" key="14">
    <source>
        <dbReference type="SAM" id="Phobius"/>
    </source>
</evidence>
<feature type="domain" description="PAS" evidence="16">
    <location>
        <begin position="398"/>
        <end position="451"/>
    </location>
</feature>
<dbReference type="AlphaFoldDB" id="J9Z894"/>
<dbReference type="CDD" id="cd00075">
    <property type="entry name" value="HATPase"/>
    <property type="match status" value="1"/>
</dbReference>
<dbReference type="SUPFAM" id="SSF158472">
    <property type="entry name" value="HAMP domain-like"/>
    <property type="match status" value="1"/>
</dbReference>
<dbReference type="PIRSF" id="PIRSF037532">
    <property type="entry name" value="STHK_NtrY"/>
    <property type="match status" value="1"/>
</dbReference>
<dbReference type="InterPro" id="IPR013767">
    <property type="entry name" value="PAS_fold"/>
</dbReference>
<dbReference type="GO" id="GO:0006355">
    <property type="term" value="P:regulation of DNA-templated transcription"/>
    <property type="evidence" value="ECO:0007669"/>
    <property type="project" value="InterPro"/>
</dbReference>
<keyword evidence="7 14" id="KW-0812">Transmembrane</keyword>
<feature type="transmembrane region" description="Helical" evidence="14">
    <location>
        <begin position="95"/>
        <end position="118"/>
    </location>
</feature>
<evidence type="ECO:0000313" key="18">
    <source>
        <dbReference type="EMBL" id="AFS52311.1"/>
    </source>
</evidence>
<dbReference type="EMBL" id="CP002919">
    <property type="protein sequence ID" value="AFS52311.1"/>
    <property type="molecule type" value="Genomic_DNA"/>
</dbReference>
<name>J9Z894_LEPFM</name>
<dbReference type="EC" id="2.7.13.3" evidence="3"/>
<dbReference type="GO" id="GO:0000155">
    <property type="term" value="F:phosphorelay sensor kinase activity"/>
    <property type="evidence" value="ECO:0007669"/>
    <property type="project" value="InterPro"/>
</dbReference>
<evidence type="ECO:0000256" key="2">
    <source>
        <dbReference type="ARBA" id="ARBA00004651"/>
    </source>
</evidence>
<dbReference type="SMART" id="SM00091">
    <property type="entry name" value="PAS"/>
    <property type="match status" value="1"/>
</dbReference>
<dbReference type="InterPro" id="IPR005467">
    <property type="entry name" value="His_kinase_dom"/>
</dbReference>
<reference evidence="18 19" key="1">
    <citation type="journal article" date="2011" name="J. Microbiol.">
        <title>Complete genome of Leptospirillum ferriphilum ML-04 provides insight into its physiology and environmental adaptation.</title>
        <authorList>
            <person name="Mi S."/>
            <person name="Song J."/>
            <person name="Lin J."/>
            <person name="Che Y."/>
            <person name="Zheng H."/>
            <person name="Lin J."/>
        </authorList>
    </citation>
    <scope>NUCLEOTIDE SEQUENCE [LARGE SCALE GENOMIC DNA]</scope>
    <source>
        <strain evidence="18 19">ML-04</strain>
    </source>
</reference>
<gene>
    <name evidence="18" type="ordered locus">LFML04_0057</name>
</gene>
<dbReference type="Gene3D" id="1.10.287.130">
    <property type="match status" value="1"/>
</dbReference>
<comment type="catalytic activity">
    <reaction evidence="1">
        <text>ATP + protein L-histidine = ADP + protein N-phospho-L-histidine.</text>
        <dbReference type="EC" id="2.7.13.3"/>
    </reaction>
</comment>
<dbReference type="InterPro" id="IPR003661">
    <property type="entry name" value="HisK_dim/P_dom"/>
</dbReference>
<dbReference type="InterPro" id="IPR003594">
    <property type="entry name" value="HATPase_dom"/>
</dbReference>
<dbReference type="Proteomes" id="UP000006177">
    <property type="component" value="Chromosome"/>
</dbReference>
<feature type="domain" description="Histidine kinase" evidence="15">
    <location>
        <begin position="528"/>
        <end position="737"/>
    </location>
</feature>
<evidence type="ECO:0000256" key="11">
    <source>
        <dbReference type="ARBA" id="ARBA00022989"/>
    </source>
</evidence>
<evidence type="ECO:0000256" key="4">
    <source>
        <dbReference type="ARBA" id="ARBA00022475"/>
    </source>
</evidence>
<dbReference type="SMART" id="SM00388">
    <property type="entry name" value="HisKA"/>
    <property type="match status" value="1"/>
</dbReference>
<evidence type="ECO:0000259" key="15">
    <source>
        <dbReference type="PROSITE" id="PS50109"/>
    </source>
</evidence>
<dbReference type="CDD" id="cd00130">
    <property type="entry name" value="PAS"/>
    <property type="match status" value="1"/>
</dbReference>
<dbReference type="GO" id="GO:0005524">
    <property type="term" value="F:ATP binding"/>
    <property type="evidence" value="ECO:0007669"/>
    <property type="project" value="UniProtKB-KW"/>
</dbReference>
<evidence type="ECO:0000313" key="19">
    <source>
        <dbReference type="Proteomes" id="UP000006177"/>
    </source>
</evidence>
<keyword evidence="9 18" id="KW-0418">Kinase</keyword>
<evidence type="ECO:0000256" key="13">
    <source>
        <dbReference type="ARBA" id="ARBA00023136"/>
    </source>
</evidence>
<dbReference type="Gene3D" id="3.30.450.20">
    <property type="entry name" value="PAS domain"/>
    <property type="match status" value="1"/>
</dbReference>
<dbReference type="GO" id="GO:0000156">
    <property type="term" value="F:phosphorelay response regulator activity"/>
    <property type="evidence" value="ECO:0007669"/>
    <property type="project" value="TreeGrafter"/>
</dbReference>
<dbReference type="Gene3D" id="6.10.340.10">
    <property type="match status" value="1"/>
</dbReference>
<keyword evidence="10" id="KW-0067">ATP-binding</keyword>
<dbReference type="Pfam" id="PF00672">
    <property type="entry name" value="HAMP"/>
    <property type="match status" value="1"/>
</dbReference>
<feature type="domain" description="HAMP" evidence="17">
    <location>
        <begin position="334"/>
        <end position="386"/>
    </location>
</feature>
<evidence type="ECO:0000259" key="16">
    <source>
        <dbReference type="PROSITE" id="PS50112"/>
    </source>
</evidence>
<dbReference type="InterPro" id="IPR045671">
    <property type="entry name" value="NtrY-like_N"/>
</dbReference>
<dbReference type="PATRIC" id="fig|1048260.3.peg.59"/>
<dbReference type="CDD" id="cd06225">
    <property type="entry name" value="HAMP"/>
    <property type="match status" value="1"/>
</dbReference>
<keyword evidence="8" id="KW-0547">Nucleotide-binding</keyword>
<feature type="transmembrane region" description="Helical" evidence="14">
    <location>
        <begin position="48"/>
        <end position="75"/>
    </location>
</feature>
<evidence type="ECO:0000256" key="3">
    <source>
        <dbReference type="ARBA" id="ARBA00012438"/>
    </source>
</evidence>
<dbReference type="HOGENOM" id="CLU_019564_1_0_0"/>
<accession>J9Z894</accession>
<dbReference type="Pfam" id="PF02518">
    <property type="entry name" value="HATPase_c"/>
    <property type="match status" value="1"/>
</dbReference>
<dbReference type="PROSITE" id="PS50885">
    <property type="entry name" value="HAMP"/>
    <property type="match status" value="1"/>
</dbReference>
<evidence type="ECO:0000256" key="9">
    <source>
        <dbReference type="ARBA" id="ARBA00022777"/>
    </source>
</evidence>
<dbReference type="InterPro" id="IPR036890">
    <property type="entry name" value="HATPase_C_sf"/>
</dbReference>
<feature type="transmembrane region" description="Helical" evidence="14">
    <location>
        <begin position="310"/>
        <end position="333"/>
    </location>
</feature>
<keyword evidence="5" id="KW-0597">Phosphoprotein</keyword>
<evidence type="ECO:0000256" key="7">
    <source>
        <dbReference type="ARBA" id="ARBA00022692"/>
    </source>
</evidence>
<evidence type="ECO:0000256" key="1">
    <source>
        <dbReference type="ARBA" id="ARBA00000085"/>
    </source>
</evidence>
<dbReference type="SUPFAM" id="SSF55785">
    <property type="entry name" value="PYP-like sensor domain (PAS domain)"/>
    <property type="match status" value="1"/>
</dbReference>
<organism evidence="18 19">
    <name type="scientific">Leptospirillum ferriphilum (strain ML-04)</name>
    <dbReference type="NCBI Taxonomy" id="1048260"/>
    <lineage>
        <taxon>Bacteria</taxon>
        <taxon>Pseudomonadati</taxon>
        <taxon>Nitrospirota</taxon>
        <taxon>Nitrospiria</taxon>
        <taxon>Nitrospirales</taxon>
        <taxon>Nitrospiraceae</taxon>
        <taxon>Leptospirillum</taxon>
    </lineage>
</organism>
<dbReference type="Pfam" id="PF00989">
    <property type="entry name" value="PAS"/>
    <property type="match status" value="1"/>
</dbReference>
<dbReference type="PANTHER" id="PTHR42878:SF7">
    <property type="entry name" value="SENSOR HISTIDINE KINASE GLRK"/>
    <property type="match status" value="1"/>
</dbReference>
<evidence type="ECO:0000256" key="8">
    <source>
        <dbReference type="ARBA" id="ARBA00022741"/>
    </source>
</evidence>
<dbReference type="GO" id="GO:0005886">
    <property type="term" value="C:plasma membrane"/>
    <property type="evidence" value="ECO:0007669"/>
    <property type="project" value="UniProtKB-SubCell"/>
</dbReference>
<evidence type="ECO:0000256" key="10">
    <source>
        <dbReference type="ARBA" id="ARBA00022840"/>
    </source>
</evidence>
<dbReference type="Pfam" id="PF19312">
    <property type="entry name" value="NtrY_N"/>
    <property type="match status" value="1"/>
</dbReference>
<dbReference type="GO" id="GO:0030295">
    <property type="term" value="F:protein kinase activator activity"/>
    <property type="evidence" value="ECO:0007669"/>
    <property type="project" value="TreeGrafter"/>
</dbReference>
<dbReference type="Gene3D" id="3.30.565.10">
    <property type="entry name" value="Histidine kinase-like ATPase, C-terminal domain"/>
    <property type="match status" value="1"/>
</dbReference>
<evidence type="ECO:0000256" key="5">
    <source>
        <dbReference type="ARBA" id="ARBA00022553"/>
    </source>
</evidence>
<evidence type="ECO:0000256" key="6">
    <source>
        <dbReference type="ARBA" id="ARBA00022679"/>
    </source>
</evidence>
<dbReference type="SUPFAM" id="SSF47384">
    <property type="entry name" value="Homodimeric domain of signal transducing histidine kinase"/>
    <property type="match status" value="1"/>
</dbReference>
<dbReference type="SMART" id="SM00387">
    <property type="entry name" value="HATPase_c"/>
    <property type="match status" value="1"/>
</dbReference>
<dbReference type="InterPro" id="IPR004358">
    <property type="entry name" value="Sig_transdc_His_kin-like_C"/>
</dbReference>
<sequence>MTSKNTPELRKRLLRSPLVLISAFLVMTLLTTFLEMRTPPAHYSSRLISHLIVIFLFNIDLILAISLILVLLRNIVKLYWDRRTGVFGSGFKSRLIGAFLLMVLIPSVLLFIVASGFLNNSVQRWFSFPITDSLHSSLEVARGYYNQTKENTVLIAREISDEMSVRPGMVGHPDALKDFLTLKRKEYDLAGVELYVLHGDRTTAAVPVRIAQVNSLNVRLLDLPRDQITRALKKGGDAFVYSTGLGDLIRAVVPVAYPGPRGKRAMSRQGAVVVNYFVPGRFLEKMGNITHAFRDYQALQKFKNPIRESYLLLFLMITLIIIFGAVWFGIYLARKITEPIGALEKATEEVARGNLSVRVPESGQDEFALLIRSFNQMTEDLADSNRTLQEANSEMARRREYTETILEHIGTGVISIDREGVISTVNRSAEDLLSLPRHLALGKTLEEIHHPAVSVFREILARGKELDGQEVESSFALPEGQVKTFRIRTNRLSDPGGIPGAGVVIVFDDITALLTAQKAQTWREVAQRVAHEIKNPLTPIQLSAQRLQKKFLERSEDFPRVFQEAIQTIVDEVQSMKHLVDEFSSFARIPGSNPQELDIVSLLSDISWLYRSAHKDIEIVLDAPQDVPLLVLDKNAIRRVFVNLFDNAVNAMEEKGRIDISVQVVQDAVTVYFGDSGPGIPQEYQDRIFLPHFSTKHQGMGLGLAIVHRILEEHGATISYLGQSPGGPFFLSFFLYTESRIPSGKRSGRFLKWRGKHFLSSMMSPIS</sequence>
<dbReference type="InterPro" id="IPR003660">
    <property type="entry name" value="HAMP_dom"/>
</dbReference>
<dbReference type="PANTHER" id="PTHR42878">
    <property type="entry name" value="TWO-COMPONENT HISTIDINE KINASE"/>
    <property type="match status" value="1"/>
</dbReference>
<dbReference type="PROSITE" id="PS50109">
    <property type="entry name" value="HIS_KIN"/>
    <property type="match status" value="1"/>
</dbReference>
<dbReference type="NCBIfam" id="TIGR00229">
    <property type="entry name" value="sensory_box"/>
    <property type="match status" value="1"/>
</dbReference>